<keyword evidence="1" id="KW-0863">Zinc-finger</keyword>
<keyword evidence="1" id="KW-0479">Metal-binding</keyword>
<evidence type="ECO:0000256" key="2">
    <source>
        <dbReference type="SAM" id="MobiDB-lite"/>
    </source>
</evidence>
<dbReference type="InterPro" id="IPR000571">
    <property type="entry name" value="Znf_CCCH"/>
</dbReference>
<proteinExistence type="predicted"/>
<feature type="zinc finger region" description="C3H1-type" evidence="1">
    <location>
        <begin position="308"/>
        <end position="334"/>
    </location>
</feature>
<gene>
    <name evidence="4" type="ORF">KP79_PYT16570</name>
</gene>
<feature type="region of interest" description="Disordered" evidence="2">
    <location>
        <begin position="20"/>
        <end position="69"/>
    </location>
</feature>
<feature type="region of interest" description="Disordered" evidence="2">
    <location>
        <begin position="102"/>
        <end position="128"/>
    </location>
</feature>
<evidence type="ECO:0000313" key="5">
    <source>
        <dbReference type="Proteomes" id="UP000242188"/>
    </source>
</evidence>
<sequence length="349" mass="40179">MNAYNLRERSSSLMTFLQNCDSEETDDNVHRKENASQSSDEHQGDDGRHGACGGPPPSAMSDKPEAELEKELDSLKAELKKGAFCKEIEYCRRKIYEQNRPFVSAPPRDRQEGGSSTERERPSTSGMNNLLDLNFQTLLQNVNNTKKSKPRLVHNYLWRDPTLIDEDEIITFTTTGVKVNREMDKDYYKISVEQWGYGNSRILEEMIEANEVDVRGIRDYLDYTKTINRLFSKYVRGSVMLYDREYREAQHSEGFRWGTPQTAIQNFQLVPKPNNLTAQVLQGTTVNSKREGQGRERSTPRKRGPFTPDNREICRKFNNDVCDYKSCKLAHVCSVCYAEHSAIHHTKKG</sequence>
<feature type="domain" description="C3H1-type" evidence="3">
    <location>
        <begin position="308"/>
        <end position="334"/>
    </location>
</feature>
<dbReference type="Proteomes" id="UP000242188">
    <property type="component" value="Unassembled WGS sequence"/>
</dbReference>
<evidence type="ECO:0000313" key="4">
    <source>
        <dbReference type="EMBL" id="OWF35929.1"/>
    </source>
</evidence>
<feature type="region of interest" description="Disordered" evidence="2">
    <location>
        <begin position="285"/>
        <end position="310"/>
    </location>
</feature>
<name>A0A210PHG1_MIZYE</name>
<reference evidence="4 5" key="1">
    <citation type="journal article" date="2017" name="Nat. Ecol. Evol.">
        <title>Scallop genome provides insights into evolution of bilaterian karyotype and development.</title>
        <authorList>
            <person name="Wang S."/>
            <person name="Zhang J."/>
            <person name="Jiao W."/>
            <person name="Li J."/>
            <person name="Xun X."/>
            <person name="Sun Y."/>
            <person name="Guo X."/>
            <person name="Huan P."/>
            <person name="Dong B."/>
            <person name="Zhang L."/>
            <person name="Hu X."/>
            <person name="Sun X."/>
            <person name="Wang J."/>
            <person name="Zhao C."/>
            <person name="Wang Y."/>
            <person name="Wang D."/>
            <person name="Huang X."/>
            <person name="Wang R."/>
            <person name="Lv J."/>
            <person name="Li Y."/>
            <person name="Zhang Z."/>
            <person name="Liu B."/>
            <person name="Lu W."/>
            <person name="Hui Y."/>
            <person name="Liang J."/>
            <person name="Zhou Z."/>
            <person name="Hou R."/>
            <person name="Li X."/>
            <person name="Liu Y."/>
            <person name="Li H."/>
            <person name="Ning X."/>
            <person name="Lin Y."/>
            <person name="Zhao L."/>
            <person name="Xing Q."/>
            <person name="Dou J."/>
            <person name="Li Y."/>
            <person name="Mao J."/>
            <person name="Guo H."/>
            <person name="Dou H."/>
            <person name="Li T."/>
            <person name="Mu C."/>
            <person name="Jiang W."/>
            <person name="Fu Q."/>
            <person name="Fu X."/>
            <person name="Miao Y."/>
            <person name="Liu J."/>
            <person name="Yu Q."/>
            <person name="Li R."/>
            <person name="Liao H."/>
            <person name="Li X."/>
            <person name="Kong Y."/>
            <person name="Jiang Z."/>
            <person name="Chourrout D."/>
            <person name="Li R."/>
            <person name="Bao Z."/>
        </authorList>
    </citation>
    <scope>NUCLEOTIDE SEQUENCE [LARGE SCALE GENOMIC DNA]</scope>
    <source>
        <strain evidence="4 5">PY_sf001</strain>
    </source>
</reference>
<feature type="compositionally biased region" description="Basic and acidic residues" evidence="2">
    <location>
        <begin position="27"/>
        <end position="49"/>
    </location>
</feature>
<dbReference type="OrthoDB" id="6143961at2759"/>
<evidence type="ECO:0000256" key="1">
    <source>
        <dbReference type="PROSITE-ProRule" id="PRU00723"/>
    </source>
</evidence>
<evidence type="ECO:0000259" key="3">
    <source>
        <dbReference type="PROSITE" id="PS50103"/>
    </source>
</evidence>
<organism evidence="4 5">
    <name type="scientific">Mizuhopecten yessoensis</name>
    <name type="common">Japanese scallop</name>
    <name type="synonym">Patinopecten yessoensis</name>
    <dbReference type="NCBI Taxonomy" id="6573"/>
    <lineage>
        <taxon>Eukaryota</taxon>
        <taxon>Metazoa</taxon>
        <taxon>Spiralia</taxon>
        <taxon>Lophotrochozoa</taxon>
        <taxon>Mollusca</taxon>
        <taxon>Bivalvia</taxon>
        <taxon>Autobranchia</taxon>
        <taxon>Pteriomorphia</taxon>
        <taxon>Pectinida</taxon>
        <taxon>Pectinoidea</taxon>
        <taxon>Pectinidae</taxon>
        <taxon>Mizuhopecten</taxon>
    </lineage>
</organism>
<accession>A0A210PHG1</accession>
<dbReference type="PROSITE" id="PS50103">
    <property type="entry name" value="ZF_C3H1"/>
    <property type="match status" value="1"/>
</dbReference>
<dbReference type="AlphaFoldDB" id="A0A210PHG1"/>
<protein>
    <recommendedName>
        <fullName evidence="3">C3H1-type domain-containing protein</fullName>
    </recommendedName>
</protein>
<comment type="caution">
    <text evidence="4">The sequence shown here is derived from an EMBL/GenBank/DDBJ whole genome shotgun (WGS) entry which is preliminary data.</text>
</comment>
<dbReference type="EMBL" id="NEDP02076696">
    <property type="protein sequence ID" value="OWF35929.1"/>
    <property type="molecule type" value="Genomic_DNA"/>
</dbReference>
<keyword evidence="1" id="KW-0862">Zinc</keyword>
<feature type="compositionally biased region" description="Basic and acidic residues" evidence="2">
    <location>
        <begin position="288"/>
        <end position="299"/>
    </location>
</feature>
<keyword evidence="5" id="KW-1185">Reference proteome</keyword>
<feature type="compositionally biased region" description="Basic and acidic residues" evidence="2">
    <location>
        <begin position="107"/>
        <end position="122"/>
    </location>
</feature>
<dbReference type="GO" id="GO:0008270">
    <property type="term" value="F:zinc ion binding"/>
    <property type="evidence" value="ECO:0007669"/>
    <property type="project" value="UniProtKB-KW"/>
</dbReference>